<dbReference type="AlphaFoldDB" id="A0AAV2REP6"/>
<evidence type="ECO:0000259" key="7">
    <source>
        <dbReference type="SMART" id="SM00916"/>
    </source>
</evidence>
<dbReference type="SMART" id="SM00916">
    <property type="entry name" value="L51_S25_CI-B8"/>
    <property type="match status" value="1"/>
</dbReference>
<evidence type="ECO:0000313" key="9">
    <source>
        <dbReference type="Proteomes" id="UP001497623"/>
    </source>
</evidence>
<organism evidence="8 9">
    <name type="scientific">Meganyctiphanes norvegica</name>
    <name type="common">Northern krill</name>
    <name type="synonym">Thysanopoda norvegica</name>
    <dbReference type="NCBI Taxonomy" id="48144"/>
    <lineage>
        <taxon>Eukaryota</taxon>
        <taxon>Metazoa</taxon>
        <taxon>Ecdysozoa</taxon>
        <taxon>Arthropoda</taxon>
        <taxon>Crustacea</taxon>
        <taxon>Multicrustacea</taxon>
        <taxon>Malacostraca</taxon>
        <taxon>Eumalacostraca</taxon>
        <taxon>Eucarida</taxon>
        <taxon>Euphausiacea</taxon>
        <taxon>Euphausiidae</taxon>
        <taxon>Meganyctiphanes</taxon>
    </lineage>
</organism>
<evidence type="ECO:0000256" key="2">
    <source>
        <dbReference type="ARBA" id="ARBA00006073"/>
    </source>
</evidence>
<comment type="caution">
    <text evidence="8">The sequence shown here is derived from an EMBL/GenBank/DDBJ whole genome shotgun (WGS) entry which is preliminary data.</text>
</comment>
<keyword evidence="4" id="KW-0496">Mitochondrion</keyword>
<dbReference type="Pfam" id="PF05047">
    <property type="entry name" value="L51_S25_CI-B8"/>
    <property type="match status" value="1"/>
</dbReference>
<dbReference type="GO" id="GO:0003735">
    <property type="term" value="F:structural constituent of ribosome"/>
    <property type="evidence" value="ECO:0007669"/>
    <property type="project" value="InterPro"/>
</dbReference>
<evidence type="ECO:0000313" key="8">
    <source>
        <dbReference type="EMBL" id="CAL4124121.1"/>
    </source>
</evidence>
<feature type="domain" description="Ribosomal protein/NADH dehydrogenase" evidence="7">
    <location>
        <begin position="69"/>
        <end position="142"/>
    </location>
</feature>
<accession>A0AAV2REP6</accession>
<evidence type="ECO:0000256" key="5">
    <source>
        <dbReference type="ARBA" id="ARBA00023274"/>
    </source>
</evidence>
<dbReference type="InterPro" id="IPR007741">
    <property type="entry name" value="Ribosomal_mL43/mS25/NADH_DH"/>
</dbReference>
<reference evidence="8 9" key="1">
    <citation type="submission" date="2024-05" db="EMBL/GenBank/DDBJ databases">
        <authorList>
            <person name="Wallberg A."/>
        </authorList>
    </citation>
    <scope>NUCLEOTIDE SEQUENCE [LARGE SCALE GENOMIC DNA]</scope>
</reference>
<evidence type="ECO:0000256" key="6">
    <source>
        <dbReference type="ARBA" id="ARBA00035188"/>
    </source>
</evidence>
<comment type="similarity">
    <text evidence="2">Belongs to the mitochondrion-specific ribosomal protein mL43 family.</text>
</comment>
<evidence type="ECO:0000256" key="4">
    <source>
        <dbReference type="ARBA" id="ARBA00023128"/>
    </source>
</evidence>
<gene>
    <name evidence="8" type="ORF">MNOR_LOCUS24257</name>
</gene>
<keyword evidence="9" id="KW-1185">Reference proteome</keyword>
<sequence>MQKFKFFPFLIHSTTAAAGRLQHISQCKQIMTSKTWNLFWGSSFVRAPLQNGIGRYVPQLQRITLKFCKSTGSSQGAREYIEKELIHFARANPGVVVYLKPRRHKQPQIVAEYLHGEKDHRLLKNMKSEEIAGWMSYMNTKSGYPTTRLRKYQHTDHPSIQGPWNQTTHRDPRLNVTEFPCVSL</sequence>
<dbReference type="PANTHER" id="PTHR21396:SF2">
    <property type="entry name" value="LARGE RIBOSOMAL SUBUNIT PROTEIN ML43"/>
    <property type="match status" value="1"/>
</dbReference>
<proteinExistence type="inferred from homology"/>
<dbReference type="PANTHER" id="PTHR21396">
    <property type="entry name" value="39S RIBOSOMAL PROTEIN L43"/>
    <property type="match status" value="1"/>
</dbReference>
<feature type="non-terminal residue" evidence="8">
    <location>
        <position position="184"/>
    </location>
</feature>
<dbReference type="InterPro" id="IPR036249">
    <property type="entry name" value="Thioredoxin-like_sf"/>
</dbReference>
<evidence type="ECO:0000256" key="3">
    <source>
        <dbReference type="ARBA" id="ARBA00022980"/>
    </source>
</evidence>
<name>A0AAV2REP6_MEGNR</name>
<dbReference type="InterPro" id="IPR039927">
    <property type="entry name" value="Ribosomal_mL43"/>
</dbReference>
<evidence type="ECO:0000256" key="1">
    <source>
        <dbReference type="ARBA" id="ARBA00004173"/>
    </source>
</evidence>
<dbReference type="GO" id="GO:0032543">
    <property type="term" value="P:mitochondrial translation"/>
    <property type="evidence" value="ECO:0007669"/>
    <property type="project" value="InterPro"/>
</dbReference>
<dbReference type="SUPFAM" id="SSF52833">
    <property type="entry name" value="Thioredoxin-like"/>
    <property type="match status" value="1"/>
</dbReference>
<dbReference type="GO" id="GO:0005762">
    <property type="term" value="C:mitochondrial large ribosomal subunit"/>
    <property type="evidence" value="ECO:0007669"/>
    <property type="project" value="TreeGrafter"/>
</dbReference>
<dbReference type="Proteomes" id="UP001497623">
    <property type="component" value="Unassembled WGS sequence"/>
</dbReference>
<comment type="subcellular location">
    <subcellularLocation>
        <location evidence="1">Mitochondrion</location>
    </subcellularLocation>
</comment>
<keyword evidence="3" id="KW-0689">Ribosomal protein</keyword>
<dbReference type="Gene3D" id="3.40.30.10">
    <property type="entry name" value="Glutaredoxin"/>
    <property type="match status" value="1"/>
</dbReference>
<keyword evidence="5" id="KW-0687">Ribonucleoprotein</keyword>
<protein>
    <recommendedName>
        <fullName evidence="6">Large ribosomal subunit protein mL43</fullName>
    </recommendedName>
</protein>
<dbReference type="EMBL" id="CAXKWB010022107">
    <property type="protein sequence ID" value="CAL4124121.1"/>
    <property type="molecule type" value="Genomic_DNA"/>
</dbReference>